<keyword evidence="4" id="KW-1185">Reference proteome</keyword>
<evidence type="ECO:0000313" key="3">
    <source>
        <dbReference type="EMBL" id="RGK49983.1"/>
    </source>
</evidence>
<proteinExistence type="predicted"/>
<dbReference type="PANTHER" id="PTHR45947:SF3">
    <property type="entry name" value="SULFOQUINOVOSYL TRANSFERASE SQD2"/>
    <property type="match status" value="1"/>
</dbReference>
<dbReference type="CDD" id="cd03801">
    <property type="entry name" value="GT4_PimA-like"/>
    <property type="match status" value="1"/>
</dbReference>
<evidence type="ECO:0000313" key="4">
    <source>
        <dbReference type="Proteomes" id="UP000260862"/>
    </source>
</evidence>
<accession>A0A3E4MJP2</accession>
<gene>
    <name evidence="3" type="ORF">DXD04_16315</name>
</gene>
<evidence type="ECO:0000256" key="1">
    <source>
        <dbReference type="SAM" id="Phobius"/>
    </source>
</evidence>
<dbReference type="SUPFAM" id="SSF53756">
    <property type="entry name" value="UDP-Glycosyltransferase/glycogen phosphorylase"/>
    <property type="match status" value="1"/>
</dbReference>
<keyword evidence="3" id="KW-0808">Transferase</keyword>
<organism evidence="3 4">
    <name type="scientific">Phocaeicola plebeius</name>
    <dbReference type="NCBI Taxonomy" id="310297"/>
    <lineage>
        <taxon>Bacteria</taxon>
        <taxon>Pseudomonadati</taxon>
        <taxon>Bacteroidota</taxon>
        <taxon>Bacteroidia</taxon>
        <taxon>Bacteroidales</taxon>
        <taxon>Bacteroidaceae</taxon>
        <taxon>Phocaeicola</taxon>
    </lineage>
</organism>
<dbReference type="PANTHER" id="PTHR45947">
    <property type="entry name" value="SULFOQUINOVOSYL TRANSFERASE SQD2"/>
    <property type="match status" value="1"/>
</dbReference>
<dbReference type="EMBL" id="QSQT01000055">
    <property type="protein sequence ID" value="RGK49983.1"/>
    <property type="molecule type" value="Genomic_DNA"/>
</dbReference>
<dbReference type="Proteomes" id="UP000260862">
    <property type="component" value="Unassembled WGS sequence"/>
</dbReference>
<keyword evidence="1" id="KW-1133">Transmembrane helix</keyword>
<reference evidence="3 4" key="1">
    <citation type="submission" date="2018-08" db="EMBL/GenBank/DDBJ databases">
        <title>A genome reference for cultivated species of the human gut microbiota.</title>
        <authorList>
            <person name="Zou Y."/>
            <person name="Xue W."/>
            <person name="Luo G."/>
        </authorList>
    </citation>
    <scope>NUCLEOTIDE SEQUENCE [LARGE SCALE GENOMIC DNA]</scope>
    <source>
        <strain evidence="3 4">TF10-3AC</strain>
    </source>
</reference>
<dbReference type="Pfam" id="PF00534">
    <property type="entry name" value="Glycos_transf_1"/>
    <property type="match status" value="1"/>
</dbReference>
<sequence length="385" mass="44573">MKVIWPCPWFGDYRVPVFEELNNLFEYNFKVFYSKQDVTQSVDSKMIKRLGNSTEGLIGKTIRIGDHSSDFANKDLIIRYQPGLYKKIKDFNPDIIIVEAFGGWSMIGILYGILHRKKIMLFYERTAYVERNSPWWRTLYRKIIGKAIDAFLINGQLTREYLENGLGFKKQPKTEGLMVADSKGLENAVNSFPNEEKNELKKSLQLNSGLTYLFVGQIVERKGITQLLEAWEEHIQQHTEDNLLVIGTGILLEKLQHKYRGVQSIHLLGRIEYDEVYKYYAIANVFVMPTLEDNWCLVVPEAMACKLPIACSIYNGGHLELIEEGKNGYRFDPLKKESIIQTLSLFHHSNLNKMGNTSYFIVQNYTPEIAARKIYNACLSLYNQY</sequence>
<dbReference type="GO" id="GO:0016757">
    <property type="term" value="F:glycosyltransferase activity"/>
    <property type="evidence" value="ECO:0007669"/>
    <property type="project" value="InterPro"/>
</dbReference>
<name>A0A3E4MJP2_9BACT</name>
<keyword evidence="1" id="KW-0472">Membrane</keyword>
<evidence type="ECO:0000259" key="2">
    <source>
        <dbReference type="Pfam" id="PF00534"/>
    </source>
</evidence>
<dbReference type="InterPro" id="IPR001296">
    <property type="entry name" value="Glyco_trans_1"/>
</dbReference>
<protein>
    <submittedName>
        <fullName evidence="3">Glycosyltransferase</fullName>
    </submittedName>
</protein>
<dbReference type="AlphaFoldDB" id="A0A3E4MJP2"/>
<feature type="transmembrane region" description="Helical" evidence="1">
    <location>
        <begin position="95"/>
        <end position="114"/>
    </location>
</feature>
<keyword evidence="1" id="KW-0812">Transmembrane</keyword>
<dbReference type="RefSeq" id="WP_117674182.1">
    <property type="nucleotide sequence ID" value="NZ_CABOGR010000055.1"/>
</dbReference>
<comment type="caution">
    <text evidence="3">The sequence shown here is derived from an EMBL/GenBank/DDBJ whole genome shotgun (WGS) entry which is preliminary data.</text>
</comment>
<dbReference type="Gene3D" id="3.40.50.2000">
    <property type="entry name" value="Glycogen Phosphorylase B"/>
    <property type="match status" value="2"/>
</dbReference>
<feature type="domain" description="Glycosyl transferase family 1" evidence="2">
    <location>
        <begin position="199"/>
        <end position="349"/>
    </location>
</feature>
<dbReference type="InterPro" id="IPR050194">
    <property type="entry name" value="Glycosyltransferase_grp1"/>
</dbReference>